<feature type="chain" id="PRO_5015540617" description="DUF4468 domain-containing protein" evidence="1">
    <location>
        <begin position="22"/>
        <end position="225"/>
    </location>
</feature>
<keyword evidence="3" id="KW-1185">Reference proteome</keyword>
<sequence length="225" mass="25476">MKKRNVMSLAALFLGTTMVCAQQFYQVPTDYVRSQIFSVSDLTGGGSYQGSPYLEDEFSYGRILVEGKDLPGLLRYNAYYDIFEVQVGPAQINQIEKTDDLAITIGPKIYRVVTTPEDGKIHAQVIIRAKKEGDYAVWKVSRASFTEARAATSSYDKAKPARFSVDSQYYMQKGDGILQAFKMKKKSVMELLGNDKDLSAFIKSNKIKFKGEEDLRKVFDFMNMR</sequence>
<dbReference type="AlphaFoldDB" id="A0A2S7TAN6"/>
<evidence type="ECO:0000313" key="2">
    <source>
        <dbReference type="EMBL" id="PQJ16704.1"/>
    </source>
</evidence>
<dbReference type="EMBL" id="MQVX01000001">
    <property type="protein sequence ID" value="PQJ16704.1"/>
    <property type="molecule type" value="Genomic_DNA"/>
</dbReference>
<gene>
    <name evidence="2" type="ORF">BST99_14115</name>
</gene>
<keyword evidence="1" id="KW-0732">Signal</keyword>
<feature type="signal peptide" evidence="1">
    <location>
        <begin position="1"/>
        <end position="21"/>
    </location>
</feature>
<proteinExistence type="predicted"/>
<comment type="caution">
    <text evidence="2">The sequence shown here is derived from an EMBL/GenBank/DDBJ whole genome shotgun (WGS) entry which is preliminary data.</text>
</comment>
<organism evidence="2 3">
    <name type="scientific">Aureicoccus marinus</name>
    <dbReference type="NCBI Taxonomy" id="754435"/>
    <lineage>
        <taxon>Bacteria</taxon>
        <taxon>Pseudomonadati</taxon>
        <taxon>Bacteroidota</taxon>
        <taxon>Flavobacteriia</taxon>
        <taxon>Flavobacteriales</taxon>
        <taxon>Flavobacteriaceae</taxon>
        <taxon>Aureicoccus</taxon>
    </lineage>
</organism>
<evidence type="ECO:0008006" key="4">
    <source>
        <dbReference type="Google" id="ProtNLM"/>
    </source>
</evidence>
<name>A0A2S7TAN6_9FLAO</name>
<reference evidence="3" key="1">
    <citation type="submission" date="2016-11" db="EMBL/GenBank/DDBJ databases">
        <title>Trade-off between light-utilization and light-protection in marine flavobacteria.</title>
        <authorList>
            <person name="Kumagai Y."/>
            <person name="Yoshizawa S."/>
            <person name="Kogure K."/>
        </authorList>
    </citation>
    <scope>NUCLEOTIDE SEQUENCE [LARGE SCALE GENOMIC DNA]</scope>
    <source>
        <strain evidence="3">SG-18</strain>
    </source>
</reference>
<evidence type="ECO:0000256" key="1">
    <source>
        <dbReference type="SAM" id="SignalP"/>
    </source>
</evidence>
<protein>
    <recommendedName>
        <fullName evidence="4">DUF4468 domain-containing protein</fullName>
    </recommendedName>
</protein>
<dbReference type="OrthoDB" id="978006at2"/>
<dbReference type="RefSeq" id="WP_105002373.1">
    <property type="nucleotide sequence ID" value="NZ_MQVX01000001.1"/>
</dbReference>
<accession>A0A2S7TAN6</accession>
<evidence type="ECO:0000313" key="3">
    <source>
        <dbReference type="Proteomes" id="UP000239366"/>
    </source>
</evidence>
<dbReference type="Proteomes" id="UP000239366">
    <property type="component" value="Unassembled WGS sequence"/>
</dbReference>